<feature type="region of interest" description="Disordered" evidence="2">
    <location>
        <begin position="93"/>
        <end position="112"/>
    </location>
</feature>
<gene>
    <name evidence="3" type="ORF">UFOPK3564_02697</name>
</gene>
<organism evidence="3">
    <name type="scientific">freshwater metagenome</name>
    <dbReference type="NCBI Taxonomy" id="449393"/>
    <lineage>
        <taxon>unclassified sequences</taxon>
        <taxon>metagenomes</taxon>
        <taxon>ecological metagenomes</taxon>
    </lineage>
</organism>
<reference evidence="3" key="1">
    <citation type="submission" date="2020-05" db="EMBL/GenBank/DDBJ databases">
        <authorList>
            <person name="Chiriac C."/>
            <person name="Salcher M."/>
            <person name="Ghai R."/>
            <person name="Kavagutti S V."/>
        </authorList>
    </citation>
    <scope>NUCLEOTIDE SEQUENCE</scope>
</reference>
<feature type="region of interest" description="Disordered" evidence="2">
    <location>
        <begin position="1"/>
        <end position="21"/>
    </location>
</feature>
<protein>
    <submittedName>
        <fullName evidence="3">Unannotated protein</fullName>
    </submittedName>
</protein>
<evidence type="ECO:0000313" key="3">
    <source>
        <dbReference type="EMBL" id="CAB4936896.1"/>
    </source>
</evidence>
<evidence type="ECO:0000256" key="1">
    <source>
        <dbReference type="ARBA" id="ARBA00022729"/>
    </source>
</evidence>
<dbReference type="InterPro" id="IPR028994">
    <property type="entry name" value="Integrin_alpha_N"/>
</dbReference>
<proteinExistence type="predicted"/>
<dbReference type="Pfam" id="PF13517">
    <property type="entry name" value="FG-GAP_3"/>
    <property type="match status" value="2"/>
</dbReference>
<sequence>MHFRDRRAPTRSRAGTARPAHRLAGVAAAAVAVGLTVPAGATAAGPPSFAAGGGFGPTGIQPYSVAIGDLTGDGRPDLATADRDSGSVTVLTKDATGGGYTASTAGTTGVRPSSVAIGDLNGDGRPDLAAANLNSSSVTVLSKNAIGDGYTPSTLGTDRGPASVAIGDLNGDGRPDLATANDPSATVTVLTKDATGDGFTRSTAGSTGDRPLSVAIGDLDGDRAPDLVTADFSANAVTVLRNTTDVTAPAITIDAPTDGATYVQGQAATAAYRCVEEAAGSGAASCVGTVPDGAALPTDTPGPQAFSVTSTDTAGNTATRTVRYTVTPPAAPAGTAPPTTTPPTILVPPTAPTPTTAPAPSPFLRLGRASSSRRGALVTVKLQTSGPGTVEAVATHTRPRRTAGSRALTAGPGRIVYAAAKARRRQFAGTQPLRLRRTAAGRAARFTARTITLRVVTVFTPERGGKPIRRTTNVRARVR</sequence>
<dbReference type="PANTHER" id="PTHR46580">
    <property type="entry name" value="SENSOR KINASE-RELATED"/>
    <property type="match status" value="1"/>
</dbReference>
<dbReference type="Gene3D" id="2.130.10.130">
    <property type="entry name" value="Integrin alpha, N-terminal"/>
    <property type="match status" value="1"/>
</dbReference>
<accession>A0A6J7J1C9</accession>
<name>A0A6J7J1C9_9ZZZZ</name>
<dbReference type="AlphaFoldDB" id="A0A6J7J1C9"/>
<dbReference type="EMBL" id="CAFBMK010000207">
    <property type="protein sequence ID" value="CAB4936896.1"/>
    <property type="molecule type" value="Genomic_DNA"/>
</dbReference>
<dbReference type="SUPFAM" id="SSF69318">
    <property type="entry name" value="Integrin alpha N-terminal domain"/>
    <property type="match status" value="1"/>
</dbReference>
<keyword evidence="1" id="KW-0732">Signal</keyword>
<evidence type="ECO:0000256" key="2">
    <source>
        <dbReference type="SAM" id="MobiDB-lite"/>
    </source>
</evidence>
<dbReference type="InterPro" id="IPR013517">
    <property type="entry name" value="FG-GAP"/>
</dbReference>